<evidence type="ECO:0000313" key="4">
    <source>
        <dbReference type="EMBL" id="PAB52984.1"/>
    </source>
</evidence>
<reference evidence="3" key="3">
    <citation type="submission" date="2021-09" db="EMBL/GenBank/DDBJ databases">
        <authorList>
            <person name="Gilroy R."/>
        </authorList>
    </citation>
    <scope>NUCLEOTIDE SEQUENCE</scope>
    <source>
        <strain evidence="3">CHK192-2623</strain>
    </source>
</reference>
<dbReference type="InterPro" id="IPR050361">
    <property type="entry name" value="MPP/UQCRC_Complex"/>
</dbReference>
<dbReference type="EMBL" id="NIBD01000032">
    <property type="protein sequence ID" value="PAB54849.1"/>
    <property type="molecule type" value="Genomic_DNA"/>
</dbReference>
<dbReference type="GO" id="GO:0046872">
    <property type="term" value="F:metal ion binding"/>
    <property type="evidence" value="ECO:0007669"/>
    <property type="project" value="InterPro"/>
</dbReference>
<comment type="similarity">
    <text evidence="1">Belongs to the peptidase M16 family.</text>
</comment>
<evidence type="ECO:0000313" key="5">
    <source>
        <dbReference type="EMBL" id="PAB54849.1"/>
    </source>
</evidence>
<evidence type="ECO:0000256" key="1">
    <source>
        <dbReference type="ARBA" id="ARBA00007261"/>
    </source>
</evidence>
<proteinExistence type="inferred from homology"/>
<evidence type="ECO:0000313" key="6">
    <source>
        <dbReference type="Proteomes" id="UP000216008"/>
    </source>
</evidence>
<organism evidence="5 6">
    <name type="scientific">Lactobacillus johnsonii</name>
    <dbReference type="NCBI Taxonomy" id="33959"/>
    <lineage>
        <taxon>Bacteria</taxon>
        <taxon>Bacillati</taxon>
        <taxon>Bacillota</taxon>
        <taxon>Bacilli</taxon>
        <taxon>Lactobacillales</taxon>
        <taxon>Lactobacillaceae</taxon>
        <taxon>Lactobacillus</taxon>
    </lineage>
</organism>
<dbReference type="Proteomes" id="UP000216448">
    <property type="component" value="Unassembled WGS sequence"/>
</dbReference>
<evidence type="ECO:0000313" key="7">
    <source>
        <dbReference type="Proteomes" id="UP000216448"/>
    </source>
</evidence>
<protein>
    <submittedName>
        <fullName evidence="3">Insulinase family protein</fullName>
    </submittedName>
    <submittedName>
        <fullName evidence="5">Peptidase M16</fullName>
    </submittedName>
</protein>
<dbReference type="InterPro" id="IPR011249">
    <property type="entry name" value="Metalloenz_LuxS/M16"/>
</dbReference>
<dbReference type="Proteomes" id="UP000732527">
    <property type="component" value="Unassembled WGS sequence"/>
</dbReference>
<evidence type="ECO:0000259" key="2">
    <source>
        <dbReference type="Pfam" id="PF05193"/>
    </source>
</evidence>
<comment type="caution">
    <text evidence="5">The sequence shown here is derived from an EMBL/GenBank/DDBJ whole genome shotgun (WGS) entry which is preliminary data.</text>
</comment>
<gene>
    <name evidence="4" type="ORF">A3P64_03585</name>
    <name evidence="5" type="ORF">A3Q24_06730</name>
    <name evidence="3" type="ORF">K8V69_05110</name>
</gene>
<dbReference type="Proteomes" id="UP000216008">
    <property type="component" value="Unassembled WGS sequence"/>
</dbReference>
<name>A0A1Y4ICT0_LACJH</name>
<dbReference type="PANTHER" id="PTHR11851">
    <property type="entry name" value="METALLOPROTEASE"/>
    <property type="match status" value="1"/>
</dbReference>
<reference evidence="3" key="2">
    <citation type="journal article" date="2021" name="PeerJ">
        <title>Extensive microbial diversity within the chicken gut microbiome revealed by metagenomics and culture.</title>
        <authorList>
            <person name="Gilroy R."/>
            <person name="Ravi A."/>
            <person name="Getino M."/>
            <person name="Pursley I."/>
            <person name="Horton D.L."/>
            <person name="Alikhan N.F."/>
            <person name="Baker D."/>
            <person name="Gharbi K."/>
            <person name="Hall N."/>
            <person name="Watson M."/>
            <person name="Adriaenssens E.M."/>
            <person name="Foster-Nyarko E."/>
            <person name="Jarju S."/>
            <person name="Secka A."/>
            <person name="Antonio M."/>
            <person name="Oren A."/>
            <person name="Chaudhuri R.R."/>
            <person name="La Ragione R."/>
            <person name="Hildebrand F."/>
            <person name="Pallen M.J."/>
        </authorList>
    </citation>
    <scope>NUCLEOTIDE SEQUENCE</scope>
    <source>
        <strain evidence="3">CHK192-2623</strain>
    </source>
</reference>
<dbReference type="SUPFAM" id="SSF63411">
    <property type="entry name" value="LuxS/MPP-like metallohydrolase"/>
    <property type="match status" value="2"/>
</dbReference>
<dbReference type="PANTHER" id="PTHR11851:SF49">
    <property type="entry name" value="MITOCHONDRIAL-PROCESSING PEPTIDASE SUBUNIT ALPHA"/>
    <property type="match status" value="1"/>
</dbReference>
<dbReference type="RefSeq" id="WP_012846464.1">
    <property type="nucleotide sequence ID" value="NZ_CP021703.1"/>
</dbReference>
<evidence type="ECO:0000313" key="3">
    <source>
        <dbReference type="EMBL" id="HJE49541.1"/>
    </source>
</evidence>
<dbReference type="EMBL" id="DYYQ01000034">
    <property type="protein sequence ID" value="HJE49541.1"/>
    <property type="molecule type" value="Genomic_DNA"/>
</dbReference>
<feature type="domain" description="Peptidase M16 C-terminal" evidence="2">
    <location>
        <begin position="170"/>
        <end position="343"/>
    </location>
</feature>
<accession>A0A1Y4ICT0</accession>
<dbReference type="Gene3D" id="3.30.830.10">
    <property type="entry name" value="Metalloenzyme, LuxS/M16 peptidase-like"/>
    <property type="match status" value="2"/>
</dbReference>
<dbReference type="Pfam" id="PF05193">
    <property type="entry name" value="Peptidase_M16_C"/>
    <property type="match status" value="1"/>
</dbReference>
<dbReference type="InterPro" id="IPR007863">
    <property type="entry name" value="Peptidase_M16_C"/>
</dbReference>
<reference evidence="6 7" key="1">
    <citation type="submission" date="2017-05" db="EMBL/GenBank/DDBJ databases">
        <title>Lactobacillus johnsonii from commercial turkeys.</title>
        <authorList>
            <person name="Johnson T.J."/>
            <person name="Youmans B."/>
        </authorList>
    </citation>
    <scope>NUCLEOTIDE SEQUENCE [LARGE SCALE GENOMIC DNA]</scope>
    <source>
        <strain evidence="5 6">UMNLJ114</strain>
        <strain evidence="4 7">UMNLJ54</strain>
    </source>
</reference>
<dbReference type="EMBL" id="NIBB01000015">
    <property type="protein sequence ID" value="PAB52984.1"/>
    <property type="molecule type" value="Genomic_DNA"/>
</dbReference>
<sequence>MTNIRIDHNLKFKTATLGCFLRLPLDKKTLALANILAYMQSNATKEFPGINLQAKTFSNLYNTSLQVFPEVFGNQIVVFYTINFVEPREILDPDYNYEVIMDAFFKVVKEPLFDCQLLELAKRQLEQERKQYYELPANVSLSGFFNTWYRNMPSYQDSVFGDEKTLKNASLEEIKSFFNTLKNAPAFCLGQAQDPDSLTDLVQTQLDWPGYFDDFVVSTLSLPAEENPIEREIQFKSEQAQLLIGYGYDQSLPIYLKQFGGLFLGEYLAGDESSKLFTEVRKKLGAAYAIDATNYLNNSLFLISTGISKDKIAAASKAIKMGVKAVQDGKVDEGIFSKAKSALKRNYQISTDRQDLILIQMLANALRGRDYTFVQRIADVDHFKIDKLVEFSQKLYFNESYCLK</sequence>
<dbReference type="AlphaFoldDB" id="A0A1Y4ICT0"/>